<keyword evidence="9 10" id="KW-0234">DNA repair</keyword>
<dbReference type="STRING" id="1618566.UR35_C0003G0039"/>
<feature type="domain" description="RecF/RecN/SMC N-terminal" evidence="11">
    <location>
        <begin position="1"/>
        <end position="335"/>
    </location>
</feature>
<evidence type="ECO:0000256" key="5">
    <source>
        <dbReference type="ARBA" id="ARBA00022705"/>
    </source>
</evidence>
<accession>A0A0G0CNZ7</accession>
<evidence type="ECO:0000256" key="10">
    <source>
        <dbReference type="RuleBase" id="RU000578"/>
    </source>
</evidence>
<comment type="similarity">
    <text evidence="2 9 10">Belongs to the RecF family.</text>
</comment>
<dbReference type="PANTHER" id="PTHR32182">
    <property type="entry name" value="DNA REPLICATION AND REPAIR PROTEIN RECF"/>
    <property type="match status" value="1"/>
</dbReference>
<dbReference type="Pfam" id="PF02463">
    <property type="entry name" value="SMC_N"/>
    <property type="match status" value="1"/>
</dbReference>
<dbReference type="Gene3D" id="3.40.50.300">
    <property type="entry name" value="P-loop containing nucleotide triphosphate hydrolases"/>
    <property type="match status" value="1"/>
</dbReference>
<dbReference type="SUPFAM" id="SSF52540">
    <property type="entry name" value="P-loop containing nucleoside triphosphate hydrolases"/>
    <property type="match status" value="1"/>
</dbReference>
<reference evidence="12 13" key="1">
    <citation type="journal article" date="2015" name="Nature">
        <title>rRNA introns, odd ribosomes, and small enigmatic genomes across a large radiation of phyla.</title>
        <authorList>
            <person name="Brown C.T."/>
            <person name="Hug L.A."/>
            <person name="Thomas B.C."/>
            <person name="Sharon I."/>
            <person name="Castelle C.J."/>
            <person name="Singh A."/>
            <person name="Wilkins M.J."/>
            <person name="Williams K.H."/>
            <person name="Banfield J.F."/>
        </authorList>
    </citation>
    <scope>NUCLEOTIDE SEQUENCE [LARGE SCALE GENOMIC DNA]</scope>
</reference>
<keyword evidence="4 9" id="KW-0963">Cytoplasm</keyword>
<dbReference type="GO" id="GO:0009432">
    <property type="term" value="P:SOS response"/>
    <property type="evidence" value="ECO:0007669"/>
    <property type="project" value="UniProtKB-UniRule"/>
</dbReference>
<dbReference type="PANTHER" id="PTHR32182:SF0">
    <property type="entry name" value="DNA REPLICATION AND REPAIR PROTEIN RECF"/>
    <property type="match status" value="1"/>
</dbReference>
<evidence type="ECO:0000256" key="2">
    <source>
        <dbReference type="ARBA" id="ARBA00008016"/>
    </source>
</evidence>
<dbReference type="InterPro" id="IPR003395">
    <property type="entry name" value="RecF/RecN/SMC_N"/>
</dbReference>
<keyword evidence="9 10" id="KW-0227">DNA damage</keyword>
<evidence type="ECO:0000256" key="1">
    <source>
        <dbReference type="ARBA" id="ARBA00004496"/>
    </source>
</evidence>
<dbReference type="EMBL" id="LBOW01000003">
    <property type="protein sequence ID" value="KKP45097.1"/>
    <property type="molecule type" value="Genomic_DNA"/>
</dbReference>
<dbReference type="InterPro" id="IPR042174">
    <property type="entry name" value="RecF_2"/>
</dbReference>
<comment type="caution">
    <text evidence="9">Lacks conserved residue(s) required for the propagation of feature annotation.</text>
</comment>
<keyword evidence="8 9" id="KW-0238">DNA-binding</keyword>
<evidence type="ECO:0000256" key="6">
    <source>
        <dbReference type="ARBA" id="ARBA00022741"/>
    </source>
</evidence>
<evidence type="ECO:0000259" key="11">
    <source>
        <dbReference type="Pfam" id="PF02463"/>
    </source>
</evidence>
<dbReference type="GO" id="GO:0005524">
    <property type="term" value="F:ATP binding"/>
    <property type="evidence" value="ECO:0007669"/>
    <property type="project" value="UniProtKB-UniRule"/>
</dbReference>
<dbReference type="HAMAP" id="MF_00365">
    <property type="entry name" value="RecF"/>
    <property type="match status" value="1"/>
</dbReference>
<dbReference type="GO" id="GO:0003697">
    <property type="term" value="F:single-stranded DNA binding"/>
    <property type="evidence" value="ECO:0007669"/>
    <property type="project" value="UniProtKB-UniRule"/>
</dbReference>
<dbReference type="AlphaFoldDB" id="A0A0G0CNZ7"/>
<dbReference type="PROSITE" id="PS00617">
    <property type="entry name" value="RECF_1"/>
    <property type="match status" value="1"/>
</dbReference>
<dbReference type="Proteomes" id="UP000034778">
    <property type="component" value="Unassembled WGS sequence"/>
</dbReference>
<dbReference type="GO" id="GO:0006302">
    <property type="term" value="P:double-strand break repair"/>
    <property type="evidence" value="ECO:0007669"/>
    <property type="project" value="TreeGrafter"/>
</dbReference>
<dbReference type="GO" id="GO:0006260">
    <property type="term" value="P:DNA replication"/>
    <property type="evidence" value="ECO:0007669"/>
    <property type="project" value="UniProtKB-UniRule"/>
</dbReference>
<evidence type="ECO:0000313" key="13">
    <source>
        <dbReference type="Proteomes" id="UP000034778"/>
    </source>
</evidence>
<evidence type="ECO:0000256" key="4">
    <source>
        <dbReference type="ARBA" id="ARBA00022490"/>
    </source>
</evidence>
<protein>
    <recommendedName>
        <fullName evidence="3 9">DNA replication and repair protein RecF</fullName>
    </recommendedName>
</protein>
<keyword evidence="6 9" id="KW-0547">Nucleotide-binding</keyword>
<evidence type="ECO:0000256" key="9">
    <source>
        <dbReference type="HAMAP-Rule" id="MF_00365"/>
    </source>
</evidence>
<keyword evidence="9 10" id="KW-0742">SOS response</keyword>
<dbReference type="PATRIC" id="fig|1618566.3.peg.413"/>
<evidence type="ECO:0000256" key="7">
    <source>
        <dbReference type="ARBA" id="ARBA00022840"/>
    </source>
</evidence>
<name>A0A0G0CNZ7_9BACT</name>
<dbReference type="Gene3D" id="1.20.1050.90">
    <property type="entry name" value="RecF/RecN/SMC, N-terminal domain"/>
    <property type="match status" value="1"/>
</dbReference>
<dbReference type="InterPro" id="IPR018078">
    <property type="entry name" value="DNA-binding_RecF_CS"/>
</dbReference>
<dbReference type="PROSITE" id="PS00618">
    <property type="entry name" value="RECF_2"/>
    <property type="match status" value="1"/>
</dbReference>
<organism evidence="12 13">
    <name type="scientific">Candidatus Woesebacteria bacterium GW2011_GWB1_33_22</name>
    <dbReference type="NCBI Taxonomy" id="1618566"/>
    <lineage>
        <taxon>Bacteria</taxon>
        <taxon>Candidatus Woeseibacteriota</taxon>
    </lineage>
</organism>
<proteinExistence type="inferred from homology"/>
<dbReference type="GO" id="GO:0005737">
    <property type="term" value="C:cytoplasm"/>
    <property type="evidence" value="ECO:0007669"/>
    <property type="project" value="UniProtKB-SubCell"/>
</dbReference>
<keyword evidence="7 9" id="KW-0067">ATP-binding</keyword>
<evidence type="ECO:0000313" key="12">
    <source>
        <dbReference type="EMBL" id="KKP45097.1"/>
    </source>
</evidence>
<gene>
    <name evidence="9" type="primary">recF</name>
    <name evidence="12" type="ORF">UR35_C0003G0039</name>
</gene>
<dbReference type="InterPro" id="IPR027417">
    <property type="entry name" value="P-loop_NTPase"/>
</dbReference>
<sequence>MISNLQLLNFRNFTNKSFEFGEGITVINAPNAKGKTNILEGLFMLSTGKSFKANLSEESINYDSDLARIKGDSLEIVLTKDIPEWPKKKLMVNEVGKRLIDFVGNLKTVLFLPEDLDLVTSTPTLRRKFLDTVLSQVDREYRRAIGSYEKGIRQRNRLLFRIREENLSRLHLLFWNQLLIKNGNYVTEKREELINFINSLEKCNLKYDNSVISEGRLEQYRDEEVASAMTLVGPHRDDFIFFKNDKASLPAGRDLASYGSRGEQRMEILWLKLAELAFVDKETLRLENSRSGQAVLLLDDIFSELDHEHRKIVLDSIRNHQVIITSADPHNLQGLEDKKMKVINL</sequence>
<dbReference type="InterPro" id="IPR001238">
    <property type="entry name" value="DNA-binding_RecF"/>
</dbReference>
<evidence type="ECO:0000256" key="3">
    <source>
        <dbReference type="ARBA" id="ARBA00020170"/>
    </source>
</evidence>
<dbReference type="GO" id="GO:0000731">
    <property type="term" value="P:DNA synthesis involved in DNA repair"/>
    <property type="evidence" value="ECO:0007669"/>
    <property type="project" value="TreeGrafter"/>
</dbReference>
<comment type="function">
    <text evidence="9 10">The RecF protein is involved in DNA metabolism; it is required for DNA replication and normal SOS inducibility. RecF binds preferentially to single-stranded, linear DNA. It also seems to bind ATP.</text>
</comment>
<comment type="caution">
    <text evidence="12">The sequence shown here is derived from an EMBL/GenBank/DDBJ whole genome shotgun (WGS) entry which is preliminary data.</text>
</comment>
<dbReference type="NCBIfam" id="TIGR00611">
    <property type="entry name" value="recf"/>
    <property type="match status" value="1"/>
</dbReference>
<evidence type="ECO:0000256" key="8">
    <source>
        <dbReference type="ARBA" id="ARBA00023125"/>
    </source>
</evidence>
<comment type="subcellular location">
    <subcellularLocation>
        <location evidence="1 9 10">Cytoplasm</location>
    </subcellularLocation>
</comment>
<keyword evidence="5 9" id="KW-0235">DNA replication</keyword>